<proteinExistence type="inferred from homology"/>
<evidence type="ECO:0000256" key="5">
    <source>
        <dbReference type="ARBA" id="ARBA00022630"/>
    </source>
</evidence>
<feature type="binding site" evidence="15 16">
    <location>
        <begin position="81"/>
        <end position="82"/>
    </location>
    <ligand>
        <name>FAD</name>
        <dbReference type="ChEBI" id="CHEBI:57692"/>
    </ligand>
</feature>
<dbReference type="Pfam" id="PF00970">
    <property type="entry name" value="FAD_binding_6"/>
    <property type="match status" value="1"/>
</dbReference>
<evidence type="ECO:0000256" key="8">
    <source>
        <dbReference type="ARBA" id="ARBA00022827"/>
    </source>
</evidence>
<dbReference type="InterPro" id="IPR017938">
    <property type="entry name" value="Riboflavin_synthase-like_b-brl"/>
</dbReference>
<keyword evidence="9 15" id="KW-0665">Pyrimidine biosynthesis</keyword>
<dbReference type="PIRSF" id="PIRSF006816">
    <property type="entry name" value="Cyc3_hyd_g"/>
    <property type="match status" value="1"/>
</dbReference>
<keyword evidence="8 15" id="KW-0274">FAD</keyword>
<feature type="binding site" evidence="15 16">
    <location>
        <begin position="57"/>
        <end position="60"/>
    </location>
    <ligand>
        <name>FAD</name>
        <dbReference type="ChEBI" id="CHEBI:57692"/>
    </ligand>
</feature>
<evidence type="ECO:0000313" key="20">
    <source>
        <dbReference type="Proteomes" id="UP000683246"/>
    </source>
</evidence>
<dbReference type="AlphaFoldDB" id="A0A8J8SFQ6"/>
<evidence type="ECO:0000256" key="10">
    <source>
        <dbReference type="ARBA" id="ARBA00022982"/>
    </source>
</evidence>
<dbReference type="PANTHER" id="PTHR43513">
    <property type="entry name" value="DIHYDROOROTATE DEHYDROGENASE B (NAD(+)), ELECTRON TRANSFER SUBUNIT"/>
    <property type="match status" value="1"/>
</dbReference>
<dbReference type="PROSITE" id="PS51384">
    <property type="entry name" value="FAD_FR"/>
    <property type="match status" value="1"/>
</dbReference>
<dbReference type="GO" id="GO:0050660">
    <property type="term" value="F:flavin adenine dinucleotide binding"/>
    <property type="evidence" value="ECO:0007669"/>
    <property type="project" value="InterPro"/>
</dbReference>
<evidence type="ECO:0000256" key="7">
    <source>
        <dbReference type="ARBA" id="ARBA00022723"/>
    </source>
</evidence>
<name>A0A8J8SFQ6_9FIRM</name>
<evidence type="ECO:0000256" key="13">
    <source>
        <dbReference type="ARBA" id="ARBA00069792"/>
    </source>
</evidence>
<dbReference type="InterPro" id="IPR008333">
    <property type="entry name" value="Cbr1-like_FAD-bd_dom"/>
</dbReference>
<evidence type="ECO:0000256" key="17">
    <source>
        <dbReference type="PIRSR" id="PIRSR006816-2"/>
    </source>
</evidence>
<dbReference type="GO" id="GO:0046872">
    <property type="term" value="F:metal ion binding"/>
    <property type="evidence" value="ECO:0007669"/>
    <property type="project" value="UniProtKB-KW"/>
</dbReference>
<dbReference type="EMBL" id="CP058649">
    <property type="protein sequence ID" value="QUI21940.1"/>
    <property type="molecule type" value="Genomic_DNA"/>
</dbReference>
<evidence type="ECO:0000259" key="18">
    <source>
        <dbReference type="PROSITE" id="PS51384"/>
    </source>
</evidence>
<comment type="cofactor">
    <cofactor evidence="15">
        <name>[2Fe-2S] cluster</name>
        <dbReference type="ChEBI" id="CHEBI:190135"/>
    </cofactor>
    <text evidence="15">Binds 1 [2Fe-2S] cluster per subunit.</text>
</comment>
<keyword evidence="20" id="KW-1185">Reference proteome</keyword>
<protein>
    <recommendedName>
        <fullName evidence="13 15">Dihydroorotate dehydrogenase B (NAD(+)), electron transfer subunit</fullName>
    </recommendedName>
    <alternativeName>
        <fullName evidence="14 15">Dihydroorotate oxidase B, electron transfer subunit</fullName>
    </alternativeName>
</protein>
<evidence type="ECO:0000313" key="19">
    <source>
        <dbReference type="EMBL" id="QUI21940.1"/>
    </source>
</evidence>
<evidence type="ECO:0000256" key="6">
    <source>
        <dbReference type="ARBA" id="ARBA00022714"/>
    </source>
</evidence>
<dbReference type="PANTHER" id="PTHR43513:SF3">
    <property type="entry name" value="DIHYDROOROTATE DEHYDROGENASE B (NAD(+)), ELECTRON TRANSFER SUBUNIT-RELATED"/>
    <property type="match status" value="1"/>
</dbReference>
<evidence type="ECO:0000256" key="16">
    <source>
        <dbReference type="PIRSR" id="PIRSR006816-1"/>
    </source>
</evidence>
<evidence type="ECO:0000256" key="9">
    <source>
        <dbReference type="ARBA" id="ARBA00022975"/>
    </source>
</evidence>
<evidence type="ECO:0000256" key="15">
    <source>
        <dbReference type="HAMAP-Rule" id="MF_01211"/>
    </source>
</evidence>
<dbReference type="RefSeq" id="WP_212697411.1">
    <property type="nucleotide sequence ID" value="NZ_CP058649.1"/>
</dbReference>
<dbReference type="KEGG" id="vpy:HZI73_06320"/>
<evidence type="ECO:0000256" key="1">
    <source>
        <dbReference type="ARBA" id="ARBA00004715"/>
    </source>
</evidence>
<feature type="binding site" evidence="15 17">
    <location>
        <position position="227"/>
    </location>
    <ligand>
        <name>[2Fe-2S] cluster</name>
        <dbReference type="ChEBI" id="CHEBI:190135"/>
    </ligand>
</feature>
<dbReference type="InterPro" id="IPR039261">
    <property type="entry name" value="FNR_nucleotide-bd"/>
</dbReference>
<evidence type="ECO:0000256" key="2">
    <source>
        <dbReference type="ARBA" id="ARBA00006422"/>
    </source>
</evidence>
<dbReference type="GO" id="GO:0051537">
    <property type="term" value="F:2 iron, 2 sulfur cluster binding"/>
    <property type="evidence" value="ECO:0007669"/>
    <property type="project" value="UniProtKB-KW"/>
</dbReference>
<evidence type="ECO:0000256" key="12">
    <source>
        <dbReference type="ARBA" id="ARBA00023014"/>
    </source>
</evidence>
<dbReference type="GO" id="GO:0009055">
    <property type="term" value="F:electron transfer activity"/>
    <property type="evidence" value="ECO:0007669"/>
    <property type="project" value="UniProtKB-UniRule"/>
</dbReference>
<keyword evidence="10 15" id="KW-0249">Electron transport</keyword>
<dbReference type="Gene3D" id="2.40.30.10">
    <property type="entry name" value="Translation factors"/>
    <property type="match status" value="1"/>
</dbReference>
<comment type="subunit">
    <text evidence="3 15">Heterotetramer of 2 PyrK and 2 PyrD type B subunits.</text>
</comment>
<feature type="domain" description="FAD-binding FR-type" evidence="18">
    <location>
        <begin position="7"/>
        <end position="106"/>
    </location>
</feature>
<feature type="binding site" evidence="15 17">
    <location>
        <position position="219"/>
    </location>
    <ligand>
        <name>[2Fe-2S] cluster</name>
        <dbReference type="ChEBI" id="CHEBI:190135"/>
    </ligand>
</feature>
<feature type="binding site" evidence="15 17">
    <location>
        <position position="224"/>
    </location>
    <ligand>
        <name>[2Fe-2S] cluster</name>
        <dbReference type="ChEBI" id="CHEBI:190135"/>
    </ligand>
</feature>
<dbReference type="Proteomes" id="UP000683246">
    <property type="component" value="Chromosome"/>
</dbReference>
<keyword evidence="7 15" id="KW-0479">Metal-binding</keyword>
<evidence type="ECO:0000256" key="11">
    <source>
        <dbReference type="ARBA" id="ARBA00023004"/>
    </source>
</evidence>
<dbReference type="InterPro" id="IPR050353">
    <property type="entry name" value="PyrK_electron_transfer"/>
</dbReference>
<dbReference type="UniPathway" id="UPA00070">
    <property type="reaction ID" value="UER00945"/>
</dbReference>
<evidence type="ECO:0000256" key="3">
    <source>
        <dbReference type="ARBA" id="ARBA00011669"/>
    </source>
</evidence>
<dbReference type="Pfam" id="PF10418">
    <property type="entry name" value="DHODB_Fe-S_bind"/>
    <property type="match status" value="1"/>
</dbReference>
<dbReference type="SUPFAM" id="SSF63380">
    <property type="entry name" value="Riboflavin synthase domain-like"/>
    <property type="match status" value="1"/>
</dbReference>
<comment type="function">
    <text evidence="15">Responsible for channeling the electrons from the oxidation of dihydroorotate from the FMN redox center in the PyrD type B subunit to the ultimate electron acceptor NAD(+).</text>
</comment>
<dbReference type="InterPro" id="IPR012165">
    <property type="entry name" value="Cyt_c3_hydrogenase_gsu"/>
</dbReference>
<evidence type="ECO:0000256" key="14">
    <source>
        <dbReference type="ARBA" id="ARBA00082223"/>
    </source>
</evidence>
<comment type="caution">
    <text evidence="15">Lacks conserved residue(s) required for the propagation of feature annotation.</text>
</comment>
<organism evidence="19 20">
    <name type="scientific">Vallitalea pronyensis</name>
    <dbReference type="NCBI Taxonomy" id="1348613"/>
    <lineage>
        <taxon>Bacteria</taxon>
        <taxon>Bacillati</taxon>
        <taxon>Bacillota</taxon>
        <taxon>Clostridia</taxon>
        <taxon>Lachnospirales</taxon>
        <taxon>Vallitaleaceae</taxon>
        <taxon>Vallitalea</taxon>
    </lineage>
</organism>
<comment type="pathway">
    <text evidence="1 15">Pyrimidine metabolism; UMP biosynthesis via de novo pathway; orotate from (S)-dihydroorotate (NAD(+) route): step 1/1.</text>
</comment>
<keyword evidence="6 15" id="KW-0001">2Fe-2S</keyword>
<sequence>MCQDNIKSKKTVSIIANEEIAAGVYQMVFREQEIAERTKPGQFVNVYCQADSRILPRPISICQVEPRAGLVTIVYMVVGQGTKEFSNLQAGQTIDVLGPLGNGFSPVACEESILVGGGVGTPPLLELVKQLPGTKHVFLGFRTGSYLVDAFKQYAQVYIATDDGSVGQQGTVIDLMNAVGAKGQQVYACGPKPMLAALKTWTNERDIPAQLSLEERMGCGIGACVGCVCKVKTDTESGFTYKKVCKDGPVFDAKEVIL</sequence>
<reference evidence="19" key="1">
    <citation type="submission" date="2020-07" db="EMBL/GenBank/DDBJ databases">
        <title>Vallitalea pronyensis genome.</title>
        <authorList>
            <person name="Postec A."/>
        </authorList>
    </citation>
    <scope>NUCLEOTIDE SEQUENCE</scope>
    <source>
        <strain evidence="19">FatNI3</strain>
    </source>
</reference>
<dbReference type="CDD" id="cd06218">
    <property type="entry name" value="DHOD_e_trans"/>
    <property type="match status" value="1"/>
</dbReference>
<dbReference type="FunFam" id="2.10.240.10:FF:000001">
    <property type="entry name" value="Dihydroorotate dehydrogenase B (NAD(+)), electron transfer subunit"/>
    <property type="match status" value="1"/>
</dbReference>
<gene>
    <name evidence="15" type="primary">pyrK</name>
    <name evidence="19" type="ORF">HZI73_06320</name>
</gene>
<comment type="cofactor">
    <cofactor evidence="15 16">
        <name>FAD</name>
        <dbReference type="ChEBI" id="CHEBI:57692"/>
    </cofactor>
    <text evidence="15 16">Binds 1 FAD per subunit.</text>
</comment>
<accession>A0A8J8SFQ6</accession>
<dbReference type="GO" id="GO:0044205">
    <property type="term" value="P:'de novo' UMP biosynthetic process"/>
    <property type="evidence" value="ECO:0007669"/>
    <property type="project" value="UniProtKB-UniRule"/>
</dbReference>
<comment type="similarity">
    <text evidence="2 15">Belongs to the PyrK family.</text>
</comment>
<dbReference type="InterPro" id="IPR023455">
    <property type="entry name" value="Dihydroorotate_DHASE_ETsu"/>
</dbReference>
<dbReference type="SUPFAM" id="SSF52343">
    <property type="entry name" value="Ferredoxin reductase-like, C-terminal NADP-linked domain"/>
    <property type="match status" value="1"/>
</dbReference>
<dbReference type="InterPro" id="IPR037117">
    <property type="entry name" value="Dihydroorotate_DH_ele_sf"/>
</dbReference>
<dbReference type="GO" id="GO:0016491">
    <property type="term" value="F:oxidoreductase activity"/>
    <property type="evidence" value="ECO:0007669"/>
    <property type="project" value="InterPro"/>
</dbReference>
<dbReference type="Gene3D" id="2.10.240.10">
    <property type="entry name" value="Dihydroorotate dehydrogenase, electron transfer subunit"/>
    <property type="match status" value="1"/>
</dbReference>
<dbReference type="HAMAP" id="MF_01211">
    <property type="entry name" value="DHODB_Fe_S_bind"/>
    <property type="match status" value="1"/>
</dbReference>
<dbReference type="Gene3D" id="3.40.50.80">
    <property type="entry name" value="Nucleotide-binding domain of ferredoxin-NADP reductase (FNR) module"/>
    <property type="match status" value="1"/>
</dbReference>
<feature type="binding site" evidence="15 17">
    <location>
        <position position="245"/>
    </location>
    <ligand>
        <name>[2Fe-2S] cluster</name>
        <dbReference type="ChEBI" id="CHEBI:190135"/>
    </ligand>
</feature>
<dbReference type="InterPro" id="IPR017927">
    <property type="entry name" value="FAD-bd_FR_type"/>
</dbReference>
<comment type="cofactor">
    <cofactor evidence="17">
        <name>[2Fe-2S] cluster</name>
        <dbReference type="ChEBI" id="CHEBI:190135"/>
    </cofactor>
    <text evidence="17">Binds 1 [2Fe-2S] cluster per subunit.</text>
</comment>
<dbReference type="PRINTS" id="PR00409">
    <property type="entry name" value="PHDIOXRDTASE"/>
</dbReference>
<dbReference type="InterPro" id="IPR019480">
    <property type="entry name" value="Dihydroorotate_DH_Fe-S-bd"/>
</dbReference>
<keyword evidence="4 15" id="KW-0813">Transport</keyword>
<keyword evidence="5 15" id="KW-0285">Flavoprotein</keyword>
<keyword evidence="11 15" id="KW-0408">Iron</keyword>
<evidence type="ECO:0000256" key="4">
    <source>
        <dbReference type="ARBA" id="ARBA00022448"/>
    </source>
</evidence>
<keyword evidence="12 15" id="KW-0411">Iron-sulfur</keyword>